<dbReference type="EMBL" id="VAWA01000009">
    <property type="protein sequence ID" value="TLP75314.1"/>
    <property type="molecule type" value="Genomic_DNA"/>
</dbReference>
<sequence length="377" mass="41294">MDPVTPTPLSRIRLQVQPTVSHYREPLVKRLLASAEFTYDLVGRVKNSEASEADRIASASAGVLARVTPLRTRALGPLWWEAGQVSAVWRGGHAAYVLEGRIYTLSTWVAGALGKLRGRRVLLWGHGWKRPESGPKRLLRLAFYTLVDGLLVYGERAQELGTAYGVPRQKIHVIYNSLYSQQQLPAQPLDRAAAGDQPTLIYSSRLTVRHRLDVLADALSDWPADRPAPRVVIIGEGSERPRLERVFSEAGVEATFLGAVYDFEQLKDHYGQAQAALAIGGAGLNVIQALGFGVPVVAEAGNRDSSPEIEAVVEGHTGRYYDAADPESLRQVLISLLATPEEARRLGANGLELVRQRYTAEAHAAAFEAGLRHFLRS</sequence>
<keyword evidence="5" id="KW-1185">Reference proteome</keyword>
<accession>A0A5R9AB30</accession>
<dbReference type="PANTHER" id="PTHR45947">
    <property type="entry name" value="SULFOQUINOVOSYL TRANSFERASE SQD2"/>
    <property type="match status" value="1"/>
</dbReference>
<dbReference type="Gene3D" id="3.40.50.2000">
    <property type="entry name" value="Glycogen Phosphorylase B"/>
    <property type="match status" value="2"/>
</dbReference>
<evidence type="ECO:0000313" key="5">
    <source>
        <dbReference type="Proteomes" id="UP000306544"/>
    </source>
</evidence>
<evidence type="ECO:0000313" key="4">
    <source>
        <dbReference type="EMBL" id="TLP75314.1"/>
    </source>
</evidence>
<dbReference type="Proteomes" id="UP000306544">
    <property type="component" value="Unassembled WGS sequence"/>
</dbReference>
<reference evidence="4 5" key="1">
    <citation type="submission" date="2019-05" db="EMBL/GenBank/DDBJ databases">
        <title>Nesterenkonia sp. GY239, isolated from the Southern Atlantic Ocean.</title>
        <authorList>
            <person name="Zhang G."/>
        </authorList>
    </citation>
    <scope>NUCLEOTIDE SEQUENCE [LARGE SCALE GENOMIC DNA]</scope>
    <source>
        <strain evidence="4 5">GY239</strain>
    </source>
</reference>
<evidence type="ECO:0000259" key="3">
    <source>
        <dbReference type="Pfam" id="PF00534"/>
    </source>
</evidence>
<name>A0A5R9AB30_9MICC</name>
<dbReference type="SUPFAM" id="SSF53756">
    <property type="entry name" value="UDP-Glycosyltransferase/glycogen phosphorylase"/>
    <property type="match status" value="1"/>
</dbReference>
<dbReference type="PANTHER" id="PTHR45947:SF3">
    <property type="entry name" value="SULFOQUINOVOSYL TRANSFERASE SQD2"/>
    <property type="match status" value="1"/>
</dbReference>
<protein>
    <recommendedName>
        <fullName evidence="1">D-inositol 3-phosphate glycosyltransferase</fullName>
    </recommendedName>
</protein>
<dbReference type="InterPro" id="IPR001296">
    <property type="entry name" value="Glyco_trans_1"/>
</dbReference>
<dbReference type="OrthoDB" id="3646807at2"/>
<evidence type="ECO:0000256" key="1">
    <source>
        <dbReference type="ARBA" id="ARBA00021292"/>
    </source>
</evidence>
<keyword evidence="2 4" id="KW-0808">Transferase</keyword>
<dbReference type="InterPro" id="IPR050194">
    <property type="entry name" value="Glycosyltransferase_grp1"/>
</dbReference>
<dbReference type="AlphaFoldDB" id="A0A5R9AB30"/>
<proteinExistence type="predicted"/>
<dbReference type="Pfam" id="PF00534">
    <property type="entry name" value="Glycos_transf_1"/>
    <property type="match status" value="1"/>
</dbReference>
<dbReference type="GO" id="GO:0016757">
    <property type="term" value="F:glycosyltransferase activity"/>
    <property type="evidence" value="ECO:0007669"/>
    <property type="project" value="InterPro"/>
</dbReference>
<feature type="domain" description="Glycosyl transferase family 1" evidence="3">
    <location>
        <begin position="193"/>
        <end position="350"/>
    </location>
</feature>
<organism evidence="4 5">
    <name type="scientific">Nesterenkonia sphaerica</name>
    <dbReference type="NCBI Taxonomy" id="1804988"/>
    <lineage>
        <taxon>Bacteria</taxon>
        <taxon>Bacillati</taxon>
        <taxon>Actinomycetota</taxon>
        <taxon>Actinomycetes</taxon>
        <taxon>Micrococcales</taxon>
        <taxon>Micrococcaceae</taxon>
        <taxon>Nesterenkonia</taxon>
    </lineage>
</organism>
<evidence type="ECO:0000256" key="2">
    <source>
        <dbReference type="ARBA" id="ARBA00022679"/>
    </source>
</evidence>
<dbReference type="CDD" id="cd03801">
    <property type="entry name" value="GT4_PimA-like"/>
    <property type="match status" value="1"/>
</dbReference>
<gene>
    <name evidence="4" type="ORF">FEF27_08340</name>
</gene>
<comment type="caution">
    <text evidence="4">The sequence shown here is derived from an EMBL/GenBank/DDBJ whole genome shotgun (WGS) entry which is preliminary data.</text>
</comment>